<comment type="caution">
    <text evidence="7">The sequence shown here is derived from an EMBL/GenBank/DDBJ whole genome shotgun (WGS) entry which is preliminary data.</text>
</comment>
<evidence type="ECO:0000313" key="7">
    <source>
        <dbReference type="EMBL" id="KKK22567.1"/>
    </source>
</evidence>
<dbReference type="SMART" id="SM00248">
    <property type="entry name" value="ANK"/>
    <property type="match status" value="12"/>
</dbReference>
<feature type="repeat" description="ANK" evidence="3">
    <location>
        <begin position="901"/>
        <end position="933"/>
    </location>
</feature>
<evidence type="ECO:0000256" key="2">
    <source>
        <dbReference type="ARBA" id="ARBA00023043"/>
    </source>
</evidence>
<evidence type="ECO:0000259" key="6">
    <source>
        <dbReference type="Pfam" id="PF24883"/>
    </source>
</evidence>
<feature type="repeat" description="ANK" evidence="3">
    <location>
        <begin position="667"/>
        <end position="699"/>
    </location>
</feature>
<dbReference type="InterPro" id="IPR027417">
    <property type="entry name" value="P-loop_NTPase"/>
</dbReference>
<dbReference type="VEuPathDB" id="FungiDB:P175DRAFT_0546775"/>
<proteinExistence type="predicted"/>
<accession>A0A0F8XG45</accession>
<dbReference type="Pfam" id="PF12796">
    <property type="entry name" value="Ank_2"/>
    <property type="match status" value="3"/>
</dbReference>
<reference evidence="7 8" key="1">
    <citation type="submission" date="2015-02" db="EMBL/GenBank/DDBJ databases">
        <title>Draft Genome Sequences of Two Closely-Related Aflatoxigenic Aspergillus Species Obtained from the Cote d'Ivoire.</title>
        <authorList>
            <person name="Moore G.G."/>
            <person name="Beltz S.B."/>
            <person name="Mack B.M."/>
        </authorList>
    </citation>
    <scope>NUCLEOTIDE SEQUENCE [LARGE SCALE GENOMIC DNA]</scope>
    <source>
        <strain evidence="7 8">SRRC1432</strain>
    </source>
</reference>
<evidence type="ECO:0000256" key="4">
    <source>
        <dbReference type="SAM" id="MobiDB-lite"/>
    </source>
</evidence>
<evidence type="ECO:0000259" key="5">
    <source>
        <dbReference type="Pfam" id="PF22939"/>
    </source>
</evidence>
<feature type="repeat" description="ANK" evidence="3">
    <location>
        <begin position="801"/>
        <end position="833"/>
    </location>
</feature>
<evidence type="ECO:0000256" key="1">
    <source>
        <dbReference type="ARBA" id="ARBA00022737"/>
    </source>
</evidence>
<dbReference type="Gene3D" id="1.25.40.20">
    <property type="entry name" value="Ankyrin repeat-containing domain"/>
    <property type="match status" value="3"/>
</dbReference>
<name>A0A0F8XG45_9EURO</name>
<dbReference type="InterPro" id="IPR056884">
    <property type="entry name" value="NPHP3-like_N"/>
</dbReference>
<feature type="repeat" description="ANK" evidence="3">
    <location>
        <begin position="733"/>
        <end position="766"/>
    </location>
</feature>
<dbReference type="EMBL" id="JYKN01000898">
    <property type="protein sequence ID" value="KKK22567.1"/>
    <property type="molecule type" value="Genomic_DNA"/>
</dbReference>
<feature type="repeat" description="ANK" evidence="3">
    <location>
        <begin position="768"/>
        <end position="800"/>
    </location>
</feature>
<dbReference type="Pfam" id="PF00023">
    <property type="entry name" value="Ank"/>
    <property type="match status" value="2"/>
</dbReference>
<dbReference type="Proteomes" id="UP000034947">
    <property type="component" value="Unassembled WGS sequence"/>
</dbReference>
<keyword evidence="2 3" id="KW-0040">ANK repeat</keyword>
<dbReference type="Gene3D" id="3.40.50.300">
    <property type="entry name" value="P-loop containing nucleotide triphosphate hydrolases"/>
    <property type="match status" value="1"/>
</dbReference>
<dbReference type="PROSITE" id="PS50297">
    <property type="entry name" value="ANK_REP_REGION"/>
    <property type="match status" value="8"/>
</dbReference>
<feature type="repeat" description="ANK" evidence="3">
    <location>
        <begin position="700"/>
        <end position="732"/>
    </location>
</feature>
<feature type="repeat" description="ANK" evidence="3">
    <location>
        <begin position="834"/>
        <end position="866"/>
    </location>
</feature>
<dbReference type="InterPro" id="IPR002110">
    <property type="entry name" value="Ankyrin_rpt"/>
</dbReference>
<dbReference type="PANTHER" id="PTHR24198:SF165">
    <property type="entry name" value="ANKYRIN REPEAT-CONTAINING PROTEIN-RELATED"/>
    <property type="match status" value="1"/>
</dbReference>
<feature type="repeat" description="ANK" evidence="3">
    <location>
        <begin position="1014"/>
        <end position="1048"/>
    </location>
</feature>
<dbReference type="InterPro" id="IPR036770">
    <property type="entry name" value="Ankyrin_rpt-contain_sf"/>
</dbReference>
<dbReference type="Pfam" id="PF22939">
    <property type="entry name" value="WHD_GPIID"/>
    <property type="match status" value="1"/>
</dbReference>
<dbReference type="AlphaFoldDB" id="A0A0F8XG45"/>
<feature type="repeat" description="ANK" evidence="3">
    <location>
        <begin position="969"/>
        <end position="1011"/>
    </location>
</feature>
<organism evidence="7 8">
    <name type="scientific">Aspergillus ochraceoroseus</name>
    <dbReference type="NCBI Taxonomy" id="138278"/>
    <lineage>
        <taxon>Eukaryota</taxon>
        <taxon>Fungi</taxon>
        <taxon>Dikarya</taxon>
        <taxon>Ascomycota</taxon>
        <taxon>Pezizomycotina</taxon>
        <taxon>Eurotiomycetes</taxon>
        <taxon>Eurotiomycetidae</taxon>
        <taxon>Eurotiales</taxon>
        <taxon>Aspergillaceae</taxon>
        <taxon>Aspergillus</taxon>
        <taxon>Aspergillus subgen. Nidulantes</taxon>
    </lineage>
</organism>
<gene>
    <name evidence="7" type="ORF">AOCH_004771</name>
</gene>
<evidence type="ECO:0000313" key="8">
    <source>
        <dbReference type="Proteomes" id="UP000034947"/>
    </source>
</evidence>
<feature type="region of interest" description="Disordered" evidence="4">
    <location>
        <begin position="1124"/>
        <end position="1174"/>
    </location>
</feature>
<feature type="repeat" description="ANK" evidence="3">
    <location>
        <begin position="1049"/>
        <end position="1081"/>
    </location>
</feature>
<feature type="compositionally biased region" description="Acidic residues" evidence="4">
    <location>
        <begin position="1132"/>
        <end position="1147"/>
    </location>
</feature>
<feature type="domain" description="GPI inositol-deacylase winged helix" evidence="5">
    <location>
        <begin position="444"/>
        <end position="526"/>
    </location>
</feature>
<dbReference type="SUPFAM" id="SSF48403">
    <property type="entry name" value="Ankyrin repeat"/>
    <property type="match status" value="2"/>
</dbReference>
<dbReference type="OrthoDB" id="1577640at2759"/>
<feature type="domain" description="Nephrocystin 3-like N-terminal" evidence="6">
    <location>
        <begin position="188"/>
        <end position="344"/>
    </location>
</feature>
<keyword evidence="1" id="KW-0677">Repeat</keyword>
<protein>
    <submittedName>
        <fullName evidence="7">Uncharacterized protein</fullName>
    </submittedName>
</protein>
<keyword evidence="8" id="KW-1185">Reference proteome</keyword>
<dbReference type="PRINTS" id="PR01415">
    <property type="entry name" value="ANKYRIN"/>
</dbReference>
<evidence type="ECO:0000256" key="3">
    <source>
        <dbReference type="PROSITE-ProRule" id="PRU00023"/>
    </source>
</evidence>
<sequence length="1179" mass="130396">MADIQAVLGQLTQAAQSARAVRRCFNGGRDLQESSHRAIMLLVDVQEFLYFLKDSIISGEEKWLLETARMGALVEVLTSFASTMKSMELYFQPGGVGVTYYRKRLLERTFLPRLEQYKVILLLSMQPDSGERLFLDRKIRASLRLWRETESGPKVDLQFEERILGFTSQLASENFITLADLCNRRLKGTGQWIFDDDQYKQWLLGSMKTLYCVGPPGVGKTFLSAAIIDSLQRTFTSSDVASIFIFCQEEGEKEQTTLDLLQNILAQLIYRKRSLSYASSSLYHSEHMMKGKASPKVYQNAIRAEVDRFSKVFFIIDGLDMLSDKERFIARLQKLPDQVQLLVTLREAPIAKVASYITVMAPPSDIHLYAMSRIQEDHSISALLCEIDEPQLYQEVINMVSEKSHGVFLLAKIHLDLLSRYRHKSLFERALVHLPQSLSEAYGEAMKQVVSLNQKATCFVYWTLYALRPLSVGELKSATNIVESNADQEAMSFEHSLQTQSAGILTVDAVTGTVRFVHRTAKEYLTGTPAKVFFPTAQKDIAETCLTAITPDEVVDDCYYNGGTNPRSTGSGFVSYAARYWGYHAREVSDDEQTIQVLIKTFLNKLLWRRPPLQVLTNQSKIPSELGLGKYPQDWTPLHVLAYFGIVGKSKRILFQGARVDANDNSFKITPLHCAASRGNSDMVEFLLDSGADGNAVSRDGSTALHLATEYGQRKVMKILLHRPVNAQIANKEGATGPHLAVKTESDEATVALLVKNKVDVNTRNIHTGDTALHIAIEWRRLRIVLYLLDKGASINMTNENGFTPLQLAVMVDNCEAISVLLQRRAQVETRSLSGFTALQLAAYANHWVAFDLLVIGGADINAWNKEGESLIHQEARMACSTSVASKIIDQGCSIEAFTAKGYPPLHCAAAAGNKLMFMYLVERGAKIGALTAKGESLLLITPPINDECIDILKFAVEKGLSVNVVSNEGWTPLHLAVYVGAGVPDHAFDKIAEYIHLLLCSGADVNARLQSSNAETPLHLAVTAIVPRPNLVSLLIKAGAEVDSPTLEGKTSLHLAAERGREGIFRIIHDAGADISLEAPDSAKADDGNGVGTTAFDLALKNPFALHWFGSDGKLRPAVETSRRDSVGTVIEEEDLIQDDPDDELEANGVKESEEDDQEAEKGTGISLMGDEMPYVIV</sequence>
<dbReference type="Pfam" id="PF24883">
    <property type="entry name" value="NPHP3_N"/>
    <property type="match status" value="1"/>
</dbReference>
<dbReference type="SUPFAM" id="SSF52540">
    <property type="entry name" value="P-loop containing nucleoside triphosphate hydrolases"/>
    <property type="match status" value="1"/>
</dbReference>
<dbReference type="PROSITE" id="PS50088">
    <property type="entry name" value="ANK_REPEAT"/>
    <property type="match status" value="10"/>
</dbReference>
<dbReference type="Pfam" id="PF13637">
    <property type="entry name" value="Ank_4"/>
    <property type="match status" value="1"/>
</dbReference>
<dbReference type="PANTHER" id="PTHR24198">
    <property type="entry name" value="ANKYRIN REPEAT AND PROTEIN KINASE DOMAIN-CONTAINING PROTEIN"/>
    <property type="match status" value="1"/>
</dbReference>
<dbReference type="InterPro" id="IPR054471">
    <property type="entry name" value="GPIID_WHD"/>
</dbReference>